<dbReference type="RefSeq" id="WP_125213629.1">
    <property type="nucleotide sequence ID" value="NZ_PDES01000006.1"/>
</dbReference>
<evidence type="ECO:0000313" key="2">
    <source>
        <dbReference type="Proteomes" id="UP000276379"/>
    </source>
</evidence>
<protein>
    <recommendedName>
        <fullName evidence="3">Homeodomain-like domain-containing protein</fullName>
    </recommendedName>
</protein>
<dbReference type="Pfam" id="PF13384">
    <property type="entry name" value="HTH_23"/>
    <property type="match status" value="1"/>
</dbReference>
<evidence type="ECO:0000313" key="1">
    <source>
        <dbReference type="EMBL" id="RRQ86324.1"/>
    </source>
</evidence>
<reference evidence="1 2" key="1">
    <citation type="submission" date="2017-10" db="EMBL/GenBank/DDBJ databases">
        <title>Draft genome of actinobacteria isolated from guarana (Paullinia cupana (Mart.) Ducke.</title>
        <authorList>
            <person name="Siqueira K.A."/>
            <person name="Liotti R.G."/>
            <person name="Mendes T.A."/>
            <person name="Soares M.A."/>
        </authorList>
    </citation>
    <scope>NUCLEOTIDE SEQUENCE [LARGE SCALE GENOMIC DNA]</scope>
    <source>
        <strain evidence="1 2">199</strain>
    </source>
</reference>
<gene>
    <name evidence="1" type="ORF">CQW44_15790</name>
</gene>
<dbReference type="Proteomes" id="UP000276379">
    <property type="component" value="Unassembled WGS sequence"/>
</dbReference>
<dbReference type="AlphaFoldDB" id="A0A3R8S229"/>
<keyword evidence="2" id="KW-1185">Reference proteome</keyword>
<dbReference type="CDD" id="cd00093">
    <property type="entry name" value="HTH_XRE"/>
    <property type="match status" value="1"/>
</dbReference>
<name>A0A3R8S229_9ACTN</name>
<organism evidence="1 2">
    <name type="scientific">Streptomyces griseofuscus</name>
    <dbReference type="NCBI Taxonomy" id="146922"/>
    <lineage>
        <taxon>Bacteria</taxon>
        <taxon>Bacillati</taxon>
        <taxon>Actinomycetota</taxon>
        <taxon>Actinomycetes</taxon>
        <taxon>Kitasatosporales</taxon>
        <taxon>Streptomycetaceae</taxon>
        <taxon>Streptomyces</taxon>
    </lineage>
</organism>
<sequence length="99" mass="11117">MRENCPYGLWGRPPCGLAAWGGGRGADRAGTGARALRTRPIPSSTQARLRFLLERNRGSTRKVATMLGVSQRTVQRWVSKRAEARRPWHWTQHAWAAPP</sequence>
<proteinExistence type="predicted"/>
<evidence type="ECO:0008006" key="3">
    <source>
        <dbReference type="Google" id="ProtNLM"/>
    </source>
</evidence>
<comment type="caution">
    <text evidence="1">The sequence shown here is derived from an EMBL/GenBank/DDBJ whole genome shotgun (WGS) entry which is preliminary data.</text>
</comment>
<dbReference type="EMBL" id="PDES01000006">
    <property type="protein sequence ID" value="RRQ86324.1"/>
    <property type="molecule type" value="Genomic_DNA"/>
</dbReference>
<accession>A0A3R8S229</accession>
<dbReference type="InterPro" id="IPR001387">
    <property type="entry name" value="Cro/C1-type_HTH"/>
</dbReference>